<dbReference type="InterPro" id="IPR012791">
    <property type="entry name" value="3-oxoacid_CoA-transf_B"/>
</dbReference>
<dbReference type="SUPFAM" id="SSF100950">
    <property type="entry name" value="NagB/RpiA/CoA transferase-like"/>
    <property type="match status" value="1"/>
</dbReference>
<dbReference type="PROSITE" id="PS01274">
    <property type="entry name" value="COA_TRANSF_2"/>
    <property type="match status" value="1"/>
</dbReference>
<dbReference type="EMBL" id="JBHTKJ010000007">
    <property type="protein sequence ID" value="MFD1037271.1"/>
    <property type="molecule type" value="Genomic_DNA"/>
</dbReference>
<dbReference type="NCBIfam" id="TIGR02428">
    <property type="entry name" value="pcaJ_scoB_fam"/>
    <property type="match status" value="1"/>
</dbReference>
<accession>A0ABW3LJ02</accession>
<dbReference type="Gene3D" id="3.40.1080.10">
    <property type="entry name" value="Glutaconate Coenzyme A-transferase"/>
    <property type="match status" value="1"/>
</dbReference>
<sequence length="215" mass="23271">MNMKERIAARVAKEFLEGDIINLGIGIPTFIPNYLPEGIQVFLHSENGILGVGHTPEGDKVDPNIVNAGKKSVTVNEGASFFDSVNSFAMIRGGHIDVAVLGALEVNAKGQIANWAVPGKPVLGVGGAMDLIEGSQKVFVTTTHMTKNGKPKIVNENKYPLTSHRSIDMIVTDKAVFHVRDETLFLTEIAPESSLEEVRLLTDASFQVSENIKTF</sequence>
<dbReference type="SMART" id="SM00882">
    <property type="entry name" value="CoA_trans"/>
    <property type="match status" value="1"/>
</dbReference>
<evidence type="ECO:0000313" key="3">
    <source>
        <dbReference type="EMBL" id="MFD1037271.1"/>
    </source>
</evidence>
<comment type="similarity">
    <text evidence="1">Belongs to the 3-oxoacid CoA-transferase subunit B family.</text>
</comment>
<evidence type="ECO:0000256" key="2">
    <source>
        <dbReference type="ARBA" id="ARBA00022679"/>
    </source>
</evidence>
<dbReference type="InterPro" id="IPR004165">
    <property type="entry name" value="CoA_trans_fam_I"/>
</dbReference>
<protein>
    <submittedName>
        <fullName evidence="3">3-oxoacid CoA-transferase subunit B</fullName>
    </submittedName>
</protein>
<reference evidence="4" key="1">
    <citation type="journal article" date="2019" name="Int. J. Syst. Evol. Microbiol.">
        <title>The Global Catalogue of Microorganisms (GCM) 10K type strain sequencing project: providing services to taxonomists for standard genome sequencing and annotation.</title>
        <authorList>
            <consortium name="The Broad Institute Genomics Platform"/>
            <consortium name="The Broad Institute Genome Sequencing Center for Infectious Disease"/>
            <person name="Wu L."/>
            <person name="Ma J."/>
        </authorList>
    </citation>
    <scope>NUCLEOTIDE SEQUENCE [LARGE SCALE GENOMIC DNA]</scope>
    <source>
        <strain evidence="4">CCUG 56754</strain>
    </source>
</reference>
<dbReference type="PANTHER" id="PTHR13707:SF57">
    <property type="entry name" value="SUCCINYL-COA:3-KETOACID COENZYME A TRANSFERASE SUBUNIT B-RELATED"/>
    <property type="match status" value="1"/>
</dbReference>
<proteinExistence type="inferred from homology"/>
<comment type="caution">
    <text evidence="3">The sequence shown here is derived from an EMBL/GenBank/DDBJ whole genome shotgun (WGS) entry which is preliminary data.</text>
</comment>
<name>A0ABW3LJ02_9BACI</name>
<dbReference type="Pfam" id="PF01144">
    <property type="entry name" value="CoA_trans"/>
    <property type="match status" value="1"/>
</dbReference>
<gene>
    <name evidence="3" type="ORF">ACFQ3N_02380</name>
</gene>
<keyword evidence="2" id="KW-0808">Transferase</keyword>
<keyword evidence="4" id="KW-1185">Reference proteome</keyword>
<dbReference type="InterPro" id="IPR037171">
    <property type="entry name" value="NagB/RpiA_transferase-like"/>
</dbReference>
<evidence type="ECO:0000313" key="4">
    <source>
        <dbReference type="Proteomes" id="UP001597040"/>
    </source>
</evidence>
<dbReference type="InterPro" id="IPR004164">
    <property type="entry name" value="CoA_transf_AS"/>
</dbReference>
<dbReference type="PANTHER" id="PTHR13707">
    <property type="entry name" value="KETOACID-COENZYME A TRANSFERASE"/>
    <property type="match status" value="1"/>
</dbReference>
<dbReference type="RefSeq" id="WP_390359182.1">
    <property type="nucleotide sequence ID" value="NZ_JBHTKJ010000007.1"/>
</dbReference>
<dbReference type="Proteomes" id="UP001597040">
    <property type="component" value="Unassembled WGS sequence"/>
</dbReference>
<evidence type="ECO:0000256" key="1">
    <source>
        <dbReference type="ARBA" id="ARBA00007047"/>
    </source>
</evidence>
<organism evidence="3 4">
    <name type="scientific">Virgibacillus byunsanensis</name>
    <dbReference type="NCBI Taxonomy" id="570945"/>
    <lineage>
        <taxon>Bacteria</taxon>
        <taxon>Bacillati</taxon>
        <taxon>Bacillota</taxon>
        <taxon>Bacilli</taxon>
        <taxon>Bacillales</taxon>
        <taxon>Bacillaceae</taxon>
        <taxon>Virgibacillus</taxon>
    </lineage>
</organism>